<accession>W4HCN6</accession>
<proteinExistence type="predicted"/>
<gene>
    <name evidence="1" type="ORF">H257_00668</name>
</gene>
<dbReference type="OrthoDB" id="445007at2759"/>
<dbReference type="Gene3D" id="2.60.120.620">
    <property type="entry name" value="q2cbj1_9rhob like domain"/>
    <property type="match status" value="1"/>
</dbReference>
<dbReference type="PANTHER" id="PTHR31630:SF6">
    <property type="entry name" value="PHYTANOYL-COA DIOXYGENASE-RELATED"/>
    <property type="match status" value="1"/>
</dbReference>
<evidence type="ECO:0008006" key="2">
    <source>
        <dbReference type="Google" id="ProtNLM"/>
    </source>
</evidence>
<dbReference type="EMBL" id="KI913114">
    <property type="protein sequence ID" value="ETV89351.1"/>
    <property type="molecule type" value="Genomic_DNA"/>
</dbReference>
<sequence>MASSNRIAAYLIDGQIVQSMAATYFRSYAASDIEGYVAAFRRDGFVVIDDVLTSDECIASCAEIWDYLERDGKVHRDDAASWGNDSWPREVCRNGGFVGRFPFWKRMKKLEPTFLNKQPQSWRNRQNEVVYTAFANILEADQLWVSIDRYGVMRPGKVAHELLESAVEATEPNKNLDWTTKDEWLHWDLSPFHFGTSAAGFLPNEELGHVREQYGGVRVQGLIALRDCPVESGGFHCVPGFTDDRFFNWAKDHEHSYGSLPEVAARNFIEVPKDDPMRREITRVPMKAGSLLIWNSQLPHGNFPNNGVDFRMVQYVKMIPTKDKEFLPAMKLSTFDRTAWFPADFTPSKLGAKLLGLDEW</sequence>
<dbReference type="GeneID" id="20802664"/>
<protein>
    <recommendedName>
        <fullName evidence="2">Phytanoyl-CoA dioxygenase</fullName>
    </recommendedName>
</protein>
<dbReference type="Pfam" id="PF05721">
    <property type="entry name" value="PhyH"/>
    <property type="match status" value="1"/>
</dbReference>
<dbReference type="AlphaFoldDB" id="W4HCN6"/>
<evidence type="ECO:0000313" key="1">
    <source>
        <dbReference type="EMBL" id="ETV89351.1"/>
    </source>
</evidence>
<dbReference type="VEuPathDB" id="FungiDB:H257_00668"/>
<dbReference type="PANTHER" id="PTHR31630">
    <property type="entry name" value="PHYTANOYL-COA DIOXYGENASE-RELATED-RELATED"/>
    <property type="match status" value="1"/>
</dbReference>
<reference evidence="1" key="1">
    <citation type="submission" date="2013-12" db="EMBL/GenBank/DDBJ databases">
        <title>The Genome Sequence of Aphanomyces astaci APO3.</title>
        <authorList>
            <consortium name="The Broad Institute Genomics Platform"/>
            <person name="Russ C."/>
            <person name="Tyler B."/>
            <person name="van West P."/>
            <person name="Dieguez-Uribeondo J."/>
            <person name="Young S.K."/>
            <person name="Zeng Q."/>
            <person name="Gargeya S."/>
            <person name="Fitzgerald M."/>
            <person name="Abouelleil A."/>
            <person name="Alvarado L."/>
            <person name="Chapman S.B."/>
            <person name="Gainer-Dewar J."/>
            <person name="Goldberg J."/>
            <person name="Griggs A."/>
            <person name="Gujja S."/>
            <person name="Hansen M."/>
            <person name="Howarth C."/>
            <person name="Imamovic A."/>
            <person name="Ireland A."/>
            <person name="Larimer J."/>
            <person name="McCowan C."/>
            <person name="Murphy C."/>
            <person name="Pearson M."/>
            <person name="Poon T.W."/>
            <person name="Priest M."/>
            <person name="Roberts A."/>
            <person name="Saif S."/>
            <person name="Shea T."/>
            <person name="Sykes S."/>
            <person name="Wortman J."/>
            <person name="Nusbaum C."/>
            <person name="Birren B."/>
        </authorList>
    </citation>
    <scope>NUCLEOTIDE SEQUENCE [LARGE SCALE GENOMIC DNA]</scope>
    <source>
        <strain evidence="1">APO3</strain>
    </source>
</reference>
<dbReference type="InterPro" id="IPR008775">
    <property type="entry name" value="Phytyl_CoA_dOase-like"/>
</dbReference>
<dbReference type="RefSeq" id="XP_009821751.1">
    <property type="nucleotide sequence ID" value="XM_009823449.1"/>
</dbReference>
<dbReference type="SUPFAM" id="SSF51197">
    <property type="entry name" value="Clavaminate synthase-like"/>
    <property type="match status" value="1"/>
</dbReference>
<name>W4HCN6_APHAT</name>
<organism evidence="1">
    <name type="scientific">Aphanomyces astaci</name>
    <name type="common">Crayfish plague agent</name>
    <dbReference type="NCBI Taxonomy" id="112090"/>
    <lineage>
        <taxon>Eukaryota</taxon>
        <taxon>Sar</taxon>
        <taxon>Stramenopiles</taxon>
        <taxon>Oomycota</taxon>
        <taxon>Saprolegniomycetes</taxon>
        <taxon>Saprolegniales</taxon>
        <taxon>Verrucalvaceae</taxon>
        <taxon>Aphanomyces</taxon>
    </lineage>
</organism>